<dbReference type="Pfam" id="PF01384">
    <property type="entry name" value="PHO4"/>
    <property type="match status" value="1"/>
</dbReference>
<dbReference type="InterPro" id="IPR001204">
    <property type="entry name" value="Phos_transporter"/>
</dbReference>
<dbReference type="GO" id="GO:0016020">
    <property type="term" value="C:membrane"/>
    <property type="evidence" value="ECO:0007669"/>
    <property type="project" value="UniProtKB-SubCell"/>
</dbReference>
<feature type="transmembrane region" description="Helical" evidence="6">
    <location>
        <begin position="215"/>
        <end position="238"/>
    </location>
</feature>
<feature type="transmembrane region" description="Helical" evidence="6">
    <location>
        <begin position="499"/>
        <end position="525"/>
    </location>
</feature>
<accession>A0A3D8IQY2</accession>
<dbReference type="OrthoDB" id="9779554at2"/>
<dbReference type="EMBL" id="NXLT01000003">
    <property type="protein sequence ID" value="RDU67305.1"/>
    <property type="molecule type" value="Genomic_DNA"/>
</dbReference>
<feature type="transmembrane region" description="Helical" evidence="6">
    <location>
        <begin position="401"/>
        <end position="417"/>
    </location>
</feature>
<proteinExistence type="inferred from homology"/>
<evidence type="ECO:0000256" key="6">
    <source>
        <dbReference type="RuleBase" id="RU363058"/>
    </source>
</evidence>
<keyword evidence="2 6" id="KW-0813">Transport</keyword>
<keyword evidence="3 6" id="KW-0812">Transmembrane</keyword>
<keyword evidence="4 6" id="KW-1133">Transmembrane helix</keyword>
<name>A0A3D8IQY2_9HELI</name>
<dbReference type="GO" id="GO:0005315">
    <property type="term" value="F:phosphate transmembrane transporter activity"/>
    <property type="evidence" value="ECO:0007669"/>
    <property type="project" value="InterPro"/>
</dbReference>
<dbReference type="Proteomes" id="UP000256514">
    <property type="component" value="Unassembled WGS sequence"/>
</dbReference>
<evidence type="ECO:0000313" key="8">
    <source>
        <dbReference type="Proteomes" id="UP000256514"/>
    </source>
</evidence>
<dbReference type="GO" id="GO:0035435">
    <property type="term" value="P:phosphate ion transmembrane transport"/>
    <property type="evidence" value="ECO:0007669"/>
    <property type="project" value="TreeGrafter"/>
</dbReference>
<feature type="transmembrane region" description="Helical" evidence="6">
    <location>
        <begin position="376"/>
        <end position="395"/>
    </location>
</feature>
<feature type="transmembrane region" description="Helical" evidence="6">
    <location>
        <begin position="155"/>
        <end position="176"/>
    </location>
</feature>
<comment type="subcellular location">
    <subcellularLocation>
        <location evidence="1 6">Membrane</location>
        <topology evidence="1 6">Multi-pass membrane protein</topology>
    </subcellularLocation>
</comment>
<dbReference type="AlphaFoldDB" id="A0A3D8IQY2"/>
<feature type="transmembrane region" description="Helical" evidence="6">
    <location>
        <begin position="46"/>
        <end position="69"/>
    </location>
</feature>
<evidence type="ECO:0000256" key="3">
    <source>
        <dbReference type="ARBA" id="ARBA00022692"/>
    </source>
</evidence>
<evidence type="ECO:0000256" key="1">
    <source>
        <dbReference type="ARBA" id="ARBA00004141"/>
    </source>
</evidence>
<feature type="transmembrane region" description="Helical" evidence="6">
    <location>
        <begin position="244"/>
        <end position="266"/>
    </location>
</feature>
<comment type="caution">
    <text evidence="7">The sequence shown here is derived from an EMBL/GenBank/DDBJ whole genome shotgun (WGS) entry which is preliminary data.</text>
</comment>
<evidence type="ECO:0000256" key="2">
    <source>
        <dbReference type="ARBA" id="ARBA00022448"/>
    </source>
</evidence>
<comment type="similarity">
    <text evidence="6">Belongs to the inorganic phosphate transporter (PiT) (TC 2.A.20) family.</text>
</comment>
<protein>
    <recommendedName>
        <fullName evidence="6">Phosphate transporter</fullName>
    </recommendedName>
</protein>
<sequence>MDIKTIKHIEKATQGNIRDSLKIAIVLVFFIVVCIIASVFGATQHIMLLAFATVIGAYMAMNIGANDVANNVGPAVGSNAITLLGAILIAAFFEAFGAIVAGADVVDTIKSGIIDPESVRDSQVFVALMLGALLSSAIWLHLATFLGAPVSTTHSLVGGVLGAGIVAGGMEVVKWMELAKIVSSWIISPVMGGLFAVIFLVVIKRTITYKENKNAAAKIVVPLLVFLMSWAFTLYLIIKGLKRIIPMHFSVACIVSLLIAAVIFFITRPLIVRKAQSLANTKEDIGTLFTIPLIFAAAMLSFAHGANDVSNAVGPLAAINQTLVSMSDQVLSNKAGVPFWILLIGGLGISIGLALYGPRLIRTVGNEITDLDKIRAFCVAMSAAITVLVASQLGLPVSSTHVTIGAIFGVGFLREYLKRRYYEMQQTIIQAHRGKDSVEVERFLEQFNKASIKRKGQILESLKRNEIEDNINFSKKEKKTLKKAYKNELVKRSAINRIIASWIITVPASALLGAFSYSAIMWIGFEL</sequence>
<keyword evidence="8" id="KW-1185">Reference proteome</keyword>
<dbReference type="PANTHER" id="PTHR11101:SF80">
    <property type="entry name" value="PHOSPHATE TRANSPORTER"/>
    <property type="match status" value="1"/>
</dbReference>
<feature type="transmembrane region" description="Helical" evidence="6">
    <location>
        <begin position="182"/>
        <end position="203"/>
    </location>
</feature>
<evidence type="ECO:0000256" key="5">
    <source>
        <dbReference type="ARBA" id="ARBA00023136"/>
    </source>
</evidence>
<organism evidence="7 8">
    <name type="scientific">Helicobacter equorum</name>
    <dbReference type="NCBI Taxonomy" id="361872"/>
    <lineage>
        <taxon>Bacteria</taxon>
        <taxon>Pseudomonadati</taxon>
        <taxon>Campylobacterota</taxon>
        <taxon>Epsilonproteobacteria</taxon>
        <taxon>Campylobacterales</taxon>
        <taxon>Helicobacteraceae</taxon>
        <taxon>Helicobacter</taxon>
    </lineage>
</organism>
<dbReference type="PANTHER" id="PTHR11101">
    <property type="entry name" value="PHOSPHATE TRANSPORTER"/>
    <property type="match status" value="1"/>
</dbReference>
<dbReference type="RefSeq" id="WP_115571023.1">
    <property type="nucleotide sequence ID" value="NZ_NXLT01000003.1"/>
</dbReference>
<keyword evidence="6" id="KW-0592">Phosphate transport</keyword>
<reference evidence="7 8" key="1">
    <citation type="submission" date="2018-04" db="EMBL/GenBank/DDBJ databases">
        <title>Novel Campyloabacter and Helicobacter Species and Strains.</title>
        <authorList>
            <person name="Mannion A.J."/>
            <person name="Shen Z."/>
            <person name="Fox J.G."/>
        </authorList>
    </citation>
    <scope>NUCLEOTIDE SEQUENCE [LARGE SCALE GENOMIC DNA]</scope>
    <source>
        <strain evidence="7 8">MIT 12-6600</strain>
    </source>
</reference>
<feature type="transmembrane region" description="Helical" evidence="6">
    <location>
        <begin position="123"/>
        <end position="143"/>
    </location>
</feature>
<gene>
    <name evidence="7" type="ORF">CQA54_04850</name>
</gene>
<feature type="transmembrane region" description="Helical" evidence="6">
    <location>
        <begin position="81"/>
        <end position="103"/>
    </location>
</feature>
<feature type="transmembrane region" description="Helical" evidence="6">
    <location>
        <begin position="287"/>
        <end position="306"/>
    </location>
</feature>
<evidence type="ECO:0000313" key="7">
    <source>
        <dbReference type="EMBL" id="RDU67305.1"/>
    </source>
</evidence>
<evidence type="ECO:0000256" key="4">
    <source>
        <dbReference type="ARBA" id="ARBA00022989"/>
    </source>
</evidence>
<feature type="transmembrane region" description="Helical" evidence="6">
    <location>
        <begin position="337"/>
        <end position="356"/>
    </location>
</feature>
<feature type="transmembrane region" description="Helical" evidence="6">
    <location>
        <begin position="21"/>
        <end position="40"/>
    </location>
</feature>
<keyword evidence="5 6" id="KW-0472">Membrane</keyword>